<evidence type="ECO:0000256" key="1">
    <source>
        <dbReference type="SAM" id="MobiDB-lite"/>
    </source>
</evidence>
<sequence length="515" mass="57205">MAEPRYIEYLPDKRATARARGLQIAQIRSHTATVHHARRARQRHSPVGQQFRPQLTCSVCSNAVLPVQEEVPLQPGRRRTRSNEESLLKDDEAEETDSQLASTDSVPLETSLTCFPDYFGAVRWACESIDYYNNADIPFHDTATRVFNVRNVMAELFNSAFVHQVSTHSAVAFSEYLLDRQRRPGLSPSATVLKNLTVAISRLRNYLLPLDGPPDDGALLGVLSIVVVAQLMGDADAVHLHNKSLLPLVQARGGINNLGIDSLLRVGLLQYESTWNAPLGTAKARVILFPEARAPSDPLPARLSPSMPLVDSDGLALAVPLGFRRLRRYLSLSTVEAIARTARIVATGGSMVSLPGSANTQYRDFWETCPCLRIEEVPGVPSNLEKVVVLALILYCMSAFYVGPRSVSMTYTGFRDVLGVCLRSRCTAANTEDESAALAWCCMCLVESWYSPAKKTWPPPGRSLIEEMKRGFPQYHGRVDELTATLRLFFISDDIERRMRVYWTTEDVEALGTRP</sequence>
<dbReference type="GeneID" id="28735098"/>
<dbReference type="OrthoDB" id="4152393at2759"/>
<comment type="caution">
    <text evidence="2">The sequence shown here is derived from an EMBL/GenBank/DDBJ whole genome shotgun (WGS) entry which is preliminary data.</text>
</comment>
<dbReference type="STRING" id="1664694.A0A0N1NXW6"/>
<dbReference type="EMBL" id="LFJN01000021">
    <property type="protein sequence ID" value="KPI37973.1"/>
    <property type="molecule type" value="Genomic_DNA"/>
</dbReference>
<gene>
    <name evidence="2" type="ORF">AB675_3189</name>
</gene>
<dbReference type="Proteomes" id="UP000038010">
    <property type="component" value="Unassembled WGS sequence"/>
</dbReference>
<feature type="compositionally biased region" description="Basic and acidic residues" evidence="1">
    <location>
        <begin position="81"/>
        <end position="90"/>
    </location>
</feature>
<reference evidence="2 3" key="1">
    <citation type="submission" date="2015-06" db="EMBL/GenBank/DDBJ databases">
        <title>Draft genome of the ant-associated black yeast Phialophora attae CBS 131958.</title>
        <authorList>
            <person name="Moreno L.F."/>
            <person name="Stielow B.J."/>
            <person name="de Hoog S."/>
            <person name="Vicente V.A."/>
            <person name="Weiss V.A."/>
            <person name="de Vries M."/>
            <person name="Cruz L.M."/>
            <person name="Souza E.M."/>
        </authorList>
    </citation>
    <scope>NUCLEOTIDE SEQUENCE [LARGE SCALE GENOMIC DNA]</scope>
    <source>
        <strain evidence="2 3">CBS 131958</strain>
    </source>
</reference>
<dbReference type="VEuPathDB" id="FungiDB:AB675_3189"/>
<evidence type="ECO:0000313" key="3">
    <source>
        <dbReference type="Proteomes" id="UP000038010"/>
    </source>
</evidence>
<feature type="region of interest" description="Disordered" evidence="1">
    <location>
        <begin position="73"/>
        <end position="104"/>
    </location>
</feature>
<evidence type="ECO:0008006" key="4">
    <source>
        <dbReference type="Google" id="ProtNLM"/>
    </source>
</evidence>
<dbReference type="AlphaFoldDB" id="A0A0N1NXW6"/>
<accession>A0A0N1NXW6</accession>
<dbReference type="RefSeq" id="XP_017997936.1">
    <property type="nucleotide sequence ID" value="XM_018143218.1"/>
</dbReference>
<evidence type="ECO:0000313" key="2">
    <source>
        <dbReference type="EMBL" id="KPI37973.1"/>
    </source>
</evidence>
<organism evidence="2 3">
    <name type="scientific">Cyphellophora attinorum</name>
    <dbReference type="NCBI Taxonomy" id="1664694"/>
    <lineage>
        <taxon>Eukaryota</taxon>
        <taxon>Fungi</taxon>
        <taxon>Dikarya</taxon>
        <taxon>Ascomycota</taxon>
        <taxon>Pezizomycotina</taxon>
        <taxon>Eurotiomycetes</taxon>
        <taxon>Chaetothyriomycetidae</taxon>
        <taxon>Chaetothyriales</taxon>
        <taxon>Cyphellophoraceae</taxon>
        <taxon>Cyphellophora</taxon>
    </lineage>
</organism>
<keyword evidence="3" id="KW-1185">Reference proteome</keyword>
<protein>
    <recommendedName>
        <fullName evidence="4">Transcription factor domain-containing protein</fullName>
    </recommendedName>
</protein>
<name>A0A0N1NXW6_9EURO</name>
<proteinExistence type="predicted"/>